<gene>
    <name evidence="1" type="ORF">RF11_14454</name>
</gene>
<protein>
    <submittedName>
        <fullName evidence="1">Uncharacterized protein</fullName>
    </submittedName>
</protein>
<proteinExistence type="predicted"/>
<dbReference type="Proteomes" id="UP000031668">
    <property type="component" value="Unassembled WGS sequence"/>
</dbReference>
<reference evidence="1 2" key="1">
    <citation type="journal article" date="2014" name="Genome Biol. Evol.">
        <title>The genome of the myxosporean Thelohanellus kitauei shows adaptations to nutrient acquisition within its fish host.</title>
        <authorList>
            <person name="Yang Y."/>
            <person name="Xiong J."/>
            <person name="Zhou Z."/>
            <person name="Huo F."/>
            <person name="Miao W."/>
            <person name="Ran C."/>
            <person name="Liu Y."/>
            <person name="Zhang J."/>
            <person name="Feng J."/>
            <person name="Wang M."/>
            <person name="Wang M."/>
            <person name="Wang L."/>
            <person name="Yao B."/>
        </authorList>
    </citation>
    <scope>NUCLEOTIDE SEQUENCE [LARGE SCALE GENOMIC DNA]</scope>
    <source>
        <strain evidence="1">Wuqing</strain>
    </source>
</reference>
<dbReference type="AlphaFoldDB" id="A0A0C2NAV8"/>
<comment type="caution">
    <text evidence="1">The sequence shown here is derived from an EMBL/GenBank/DDBJ whole genome shotgun (WGS) entry which is preliminary data.</text>
</comment>
<evidence type="ECO:0000313" key="1">
    <source>
        <dbReference type="EMBL" id="KII71042.1"/>
    </source>
</evidence>
<accession>A0A0C2NAV8</accession>
<evidence type="ECO:0000313" key="2">
    <source>
        <dbReference type="Proteomes" id="UP000031668"/>
    </source>
</evidence>
<keyword evidence="2" id="KW-1185">Reference proteome</keyword>
<name>A0A0C2NAV8_THEKT</name>
<dbReference type="EMBL" id="JWZT01001870">
    <property type="protein sequence ID" value="KII71042.1"/>
    <property type="molecule type" value="Genomic_DNA"/>
</dbReference>
<sequence length="101" mass="11206">MHRAKRKKFLPSERMPLWYRNPIGQRDDGEYLASVNGFLAAVRPWKGLSHVNNNSIAVDVKFVPICIGAGLYTSMTAVKTSISSIAPSTDLFMIFNGKTTC</sequence>
<organism evidence="1 2">
    <name type="scientific">Thelohanellus kitauei</name>
    <name type="common">Myxosporean</name>
    <dbReference type="NCBI Taxonomy" id="669202"/>
    <lineage>
        <taxon>Eukaryota</taxon>
        <taxon>Metazoa</taxon>
        <taxon>Cnidaria</taxon>
        <taxon>Myxozoa</taxon>
        <taxon>Myxosporea</taxon>
        <taxon>Bivalvulida</taxon>
        <taxon>Platysporina</taxon>
        <taxon>Myxobolidae</taxon>
        <taxon>Thelohanellus</taxon>
    </lineage>
</organism>